<feature type="transmembrane region" description="Helical" evidence="10">
    <location>
        <begin position="56"/>
        <end position="76"/>
    </location>
</feature>
<evidence type="ECO:0000259" key="11">
    <source>
        <dbReference type="PROSITE" id="PS50262"/>
    </source>
</evidence>
<evidence type="ECO:0000313" key="13">
    <source>
        <dbReference type="RefSeq" id="XP_015263447.1"/>
    </source>
</evidence>
<evidence type="ECO:0000256" key="7">
    <source>
        <dbReference type="ARBA" id="ARBA00023136"/>
    </source>
</evidence>
<keyword evidence="3 10" id="KW-0812">Transmembrane</keyword>
<dbReference type="PANTHER" id="PTHR26452">
    <property type="entry name" value="OLFACTORY RECEPTOR"/>
    <property type="match status" value="1"/>
</dbReference>
<keyword evidence="2" id="KW-1003">Cell membrane</keyword>
<feature type="transmembrane region" description="Helical" evidence="10">
    <location>
        <begin position="267"/>
        <end position="287"/>
    </location>
</feature>
<keyword evidence="8" id="KW-0675">Receptor</keyword>
<dbReference type="Gene3D" id="1.20.1070.10">
    <property type="entry name" value="Rhodopsin 7-helix transmembrane proteins"/>
    <property type="match status" value="1"/>
</dbReference>
<evidence type="ECO:0000256" key="9">
    <source>
        <dbReference type="ARBA" id="ARBA00023224"/>
    </source>
</evidence>
<dbReference type="InterPro" id="IPR000276">
    <property type="entry name" value="GPCR_Rhodpsn"/>
</dbReference>
<keyword evidence="6" id="KW-0297">G-protein coupled receptor</keyword>
<dbReference type="SUPFAM" id="SSF81321">
    <property type="entry name" value="Family A G protein-coupled receptor-like"/>
    <property type="match status" value="1"/>
</dbReference>
<dbReference type="PROSITE" id="PS50262">
    <property type="entry name" value="G_PROTEIN_RECEP_F1_2"/>
    <property type="match status" value="1"/>
</dbReference>
<dbReference type="PRINTS" id="PR00237">
    <property type="entry name" value="GPCRRHODOPSN"/>
</dbReference>
<evidence type="ECO:0000256" key="2">
    <source>
        <dbReference type="ARBA" id="ARBA00022475"/>
    </source>
</evidence>
<reference evidence="13" key="1">
    <citation type="submission" date="2025-08" db="UniProtKB">
        <authorList>
            <consortium name="RefSeq"/>
        </authorList>
    </citation>
    <scope>IDENTIFICATION</scope>
</reference>
<feature type="transmembrane region" description="Helical" evidence="10">
    <location>
        <begin position="137"/>
        <end position="156"/>
    </location>
</feature>
<dbReference type="RefSeq" id="XP_015263447.1">
    <property type="nucleotide sequence ID" value="XM_015407961.1"/>
</dbReference>
<feature type="domain" description="G-protein coupled receptors family 1 profile" evidence="11">
    <location>
        <begin position="39"/>
        <end position="287"/>
    </location>
</feature>
<dbReference type="InterPro" id="IPR017452">
    <property type="entry name" value="GPCR_Rhodpsn_7TM"/>
</dbReference>
<keyword evidence="5 10" id="KW-1133">Transmembrane helix</keyword>
<organism evidence="12 13">
    <name type="scientific">Gekko japonicus</name>
    <name type="common">Schlegel's Japanese gecko</name>
    <dbReference type="NCBI Taxonomy" id="146911"/>
    <lineage>
        <taxon>Eukaryota</taxon>
        <taxon>Metazoa</taxon>
        <taxon>Chordata</taxon>
        <taxon>Craniata</taxon>
        <taxon>Vertebrata</taxon>
        <taxon>Euteleostomi</taxon>
        <taxon>Lepidosauria</taxon>
        <taxon>Squamata</taxon>
        <taxon>Bifurcata</taxon>
        <taxon>Gekkota</taxon>
        <taxon>Gekkonidae</taxon>
        <taxon>Gekkoninae</taxon>
        <taxon>Gekko</taxon>
    </lineage>
</organism>
<dbReference type="PRINTS" id="PR00245">
    <property type="entry name" value="OLFACTORYR"/>
</dbReference>
<keyword evidence="7 10" id="KW-0472">Membrane</keyword>
<keyword evidence="9" id="KW-0807">Transducer</keyword>
<feature type="transmembrane region" description="Helical" evidence="10">
    <location>
        <begin position="234"/>
        <end position="255"/>
    </location>
</feature>
<evidence type="ECO:0000256" key="8">
    <source>
        <dbReference type="ARBA" id="ARBA00023170"/>
    </source>
</evidence>
<evidence type="ECO:0000256" key="3">
    <source>
        <dbReference type="ARBA" id="ARBA00022692"/>
    </source>
</evidence>
<dbReference type="InterPro" id="IPR000725">
    <property type="entry name" value="Olfact_rcpt"/>
</dbReference>
<keyword evidence="12" id="KW-1185">Reference proteome</keyword>
<evidence type="ECO:0000256" key="4">
    <source>
        <dbReference type="ARBA" id="ARBA00022725"/>
    </source>
</evidence>
<evidence type="ECO:0000256" key="6">
    <source>
        <dbReference type="ARBA" id="ARBA00023040"/>
    </source>
</evidence>
<gene>
    <name evidence="13" type="primary">LOC107107662</name>
</gene>
<dbReference type="InterPro" id="IPR050516">
    <property type="entry name" value="Olfactory_GPCR"/>
</dbReference>
<dbReference type="GeneID" id="107107662"/>
<dbReference type="CDD" id="cd15227">
    <property type="entry name" value="7tmA_OR14-like"/>
    <property type="match status" value="1"/>
</dbReference>
<dbReference type="Pfam" id="PF13853">
    <property type="entry name" value="7tm_4"/>
    <property type="match status" value="1"/>
</dbReference>
<evidence type="ECO:0000256" key="1">
    <source>
        <dbReference type="ARBA" id="ARBA00004651"/>
    </source>
</evidence>
<evidence type="ECO:0000313" key="12">
    <source>
        <dbReference type="Proteomes" id="UP000694871"/>
    </source>
</evidence>
<evidence type="ECO:0000256" key="5">
    <source>
        <dbReference type="ARBA" id="ARBA00022989"/>
    </source>
</evidence>
<comment type="subcellular location">
    <subcellularLocation>
        <location evidence="1">Cell membrane</location>
        <topology evidence="1">Multi-pass membrane protein</topology>
    </subcellularLocation>
</comment>
<keyword evidence="4" id="KW-0716">Sensory transduction</keyword>
<proteinExistence type="predicted"/>
<feature type="transmembrane region" description="Helical" evidence="10">
    <location>
        <begin position="196"/>
        <end position="222"/>
    </location>
</feature>
<name>A0ABM1JPR0_GEKJA</name>
<dbReference type="Proteomes" id="UP000694871">
    <property type="component" value="Unplaced"/>
</dbReference>
<feature type="transmembrane region" description="Helical" evidence="10">
    <location>
        <begin position="23"/>
        <end position="49"/>
    </location>
</feature>
<keyword evidence="4" id="KW-0552">Olfaction</keyword>
<accession>A0ABM1JPR0</accession>
<evidence type="ECO:0000256" key="10">
    <source>
        <dbReference type="SAM" id="Phobius"/>
    </source>
</evidence>
<sequence>MPNLTSTSEFLLLEFSDIRELQIIHFFVLLAVYLVAVTGNLLIITVVALDHHLHVPMYFFLMNLAILDLGSISVILPKAMANFLMNSRSISYAGCVAQVFFYFLLAGSNFAILTVMAHDRHIAICHPLQYETIMHEAACIQMAASAWVAGILYATLHTGGTFTITFCSKIINQFFCEVPHIVKLSCSHLYLTETGILLFSGGLYGGCFIYIIITYIKIFATVLRMPSVNSRKKALSTCLPHITVVSLVLFTGMFAYVRPPSNTSSEMNVICAVMYAILPPLLNPFIYSIRNKDIKTALQKLTDFGHFPQTSSSNILLAKLG</sequence>
<protein>
    <submittedName>
        <fullName evidence="13">Olfactory receptor 14I1-like</fullName>
    </submittedName>
</protein>
<feature type="transmembrane region" description="Helical" evidence="10">
    <location>
        <begin position="96"/>
        <end position="116"/>
    </location>
</feature>